<name>A0A1F7ICP9_9BACT</name>
<sequence>MRRTEYIIKKIVKNRTRCVFISPHLDDAILSCGGLISSLRDKINMEVVSVFTRPGVRPETKFVRRFITSCGYKNSELLFADRLGEDRVLFKKLGVSFKYLSFIDAVWRKKRINKVLADLLGRINPEFIHIYPKDQDVFSGTISSSDKITLILVEKKILEAIKDDNIVVFLPIGTGLHVDHIIIREICRKNFKKVIYWSDFPYSFRKEEDINFIKSNKLSSFEWTENIGQKKELIGFYRTQFNSLFPSGIIPLKEETYFFSEEVFHTL</sequence>
<evidence type="ECO:0000313" key="2">
    <source>
        <dbReference type="Proteomes" id="UP000179270"/>
    </source>
</evidence>
<comment type="caution">
    <text evidence="1">The sequence shown here is derived from an EMBL/GenBank/DDBJ whole genome shotgun (WGS) entry which is preliminary data.</text>
</comment>
<gene>
    <name evidence="1" type="ORF">A3A74_02225</name>
</gene>
<organism evidence="1 2">
    <name type="scientific">Candidatus Roizmanbacteria bacterium RIFCSPLOWO2_01_FULL_35_13</name>
    <dbReference type="NCBI Taxonomy" id="1802055"/>
    <lineage>
        <taxon>Bacteria</taxon>
        <taxon>Candidatus Roizmaniibacteriota</taxon>
    </lineage>
</organism>
<dbReference type="EMBL" id="MGAF01000022">
    <property type="protein sequence ID" value="OGK41137.1"/>
    <property type="molecule type" value="Genomic_DNA"/>
</dbReference>
<dbReference type="InterPro" id="IPR024078">
    <property type="entry name" value="LmbE-like_dom_sf"/>
</dbReference>
<dbReference type="STRING" id="1802055.A3A74_02225"/>
<evidence type="ECO:0008006" key="3">
    <source>
        <dbReference type="Google" id="ProtNLM"/>
    </source>
</evidence>
<dbReference type="Gene3D" id="3.40.50.10320">
    <property type="entry name" value="LmbE-like"/>
    <property type="match status" value="1"/>
</dbReference>
<dbReference type="Pfam" id="PF02585">
    <property type="entry name" value="PIG-L"/>
    <property type="match status" value="1"/>
</dbReference>
<reference evidence="1 2" key="1">
    <citation type="journal article" date="2016" name="Nat. Commun.">
        <title>Thousands of microbial genomes shed light on interconnected biogeochemical processes in an aquifer system.</title>
        <authorList>
            <person name="Anantharaman K."/>
            <person name="Brown C.T."/>
            <person name="Hug L.A."/>
            <person name="Sharon I."/>
            <person name="Castelle C.J."/>
            <person name="Probst A.J."/>
            <person name="Thomas B.C."/>
            <person name="Singh A."/>
            <person name="Wilkins M.J."/>
            <person name="Karaoz U."/>
            <person name="Brodie E.L."/>
            <person name="Williams K.H."/>
            <person name="Hubbard S.S."/>
            <person name="Banfield J.F."/>
        </authorList>
    </citation>
    <scope>NUCLEOTIDE SEQUENCE [LARGE SCALE GENOMIC DNA]</scope>
</reference>
<dbReference type="Proteomes" id="UP000179270">
    <property type="component" value="Unassembled WGS sequence"/>
</dbReference>
<accession>A0A1F7ICP9</accession>
<proteinExistence type="predicted"/>
<dbReference type="InterPro" id="IPR003737">
    <property type="entry name" value="GlcNAc_PI_deacetylase-related"/>
</dbReference>
<evidence type="ECO:0000313" key="1">
    <source>
        <dbReference type="EMBL" id="OGK41137.1"/>
    </source>
</evidence>
<dbReference type="SUPFAM" id="SSF102588">
    <property type="entry name" value="LmbE-like"/>
    <property type="match status" value="1"/>
</dbReference>
<dbReference type="AlphaFoldDB" id="A0A1F7ICP9"/>
<protein>
    <recommendedName>
        <fullName evidence="3">PIG-L family deacetylase</fullName>
    </recommendedName>
</protein>